<evidence type="ECO:0000256" key="2">
    <source>
        <dbReference type="PIRSR" id="PIRSR602678-1"/>
    </source>
</evidence>
<dbReference type="Proteomes" id="UP000002866">
    <property type="component" value="Chromosome 3"/>
</dbReference>
<evidence type="ECO:0000256" key="1">
    <source>
        <dbReference type="ARBA" id="ARBA00006964"/>
    </source>
</evidence>
<feature type="binding site" evidence="2">
    <location>
        <position position="119"/>
    </location>
    <ligand>
        <name>a divalent metal cation</name>
        <dbReference type="ChEBI" id="CHEBI:60240"/>
        <label>1</label>
    </ligand>
</feature>
<dbReference type="KEGG" id="tbl:TBLA_0C04980"/>
<dbReference type="GeneID" id="14495274"/>
<evidence type="ECO:0008006" key="5">
    <source>
        <dbReference type="Google" id="ProtNLM"/>
    </source>
</evidence>
<dbReference type="STRING" id="1071380.I2H1P2"/>
<dbReference type="AlphaFoldDB" id="I2H1P2"/>
<dbReference type="GO" id="GO:0046872">
    <property type="term" value="F:metal ion binding"/>
    <property type="evidence" value="ECO:0007669"/>
    <property type="project" value="UniProtKB-KW"/>
</dbReference>
<feature type="binding site" evidence="2">
    <location>
        <position position="259"/>
    </location>
    <ligand>
        <name>a divalent metal cation</name>
        <dbReference type="ChEBI" id="CHEBI:60240"/>
        <label>1</label>
    </ligand>
</feature>
<comment type="similarity">
    <text evidence="1">Belongs to the GTP cyclohydrolase I type 2/NIF3 family.</text>
</comment>
<dbReference type="FunFam" id="3.40.1390.30:FF:000001">
    <property type="entry name" value="GTP cyclohydrolase 1 type 2"/>
    <property type="match status" value="1"/>
</dbReference>
<gene>
    <name evidence="3" type="primary">TBLA0C04980</name>
    <name evidence="3" type="ORF">TBLA_0C04980</name>
</gene>
<name>I2H1P2_HENB6</name>
<dbReference type="InterPro" id="IPR036069">
    <property type="entry name" value="DUF34/NIF3_sf"/>
</dbReference>
<organism evidence="3 4">
    <name type="scientific">Henningerozyma blattae (strain ATCC 34711 / CBS 6284 / DSM 70876 / NBRC 10599 / NRRL Y-10934 / UCD 77-7)</name>
    <name type="common">Yeast</name>
    <name type="synonym">Tetrapisispora blattae</name>
    <dbReference type="NCBI Taxonomy" id="1071380"/>
    <lineage>
        <taxon>Eukaryota</taxon>
        <taxon>Fungi</taxon>
        <taxon>Dikarya</taxon>
        <taxon>Ascomycota</taxon>
        <taxon>Saccharomycotina</taxon>
        <taxon>Saccharomycetes</taxon>
        <taxon>Saccharomycetales</taxon>
        <taxon>Saccharomycetaceae</taxon>
        <taxon>Henningerozyma</taxon>
    </lineage>
</organism>
<dbReference type="OMA" id="NFDKTHL"/>
<protein>
    <recommendedName>
        <fullName evidence="5">YbgI/family dinuclear metal center protein</fullName>
    </recommendedName>
</protein>
<dbReference type="PANTHER" id="PTHR13799:SF13">
    <property type="entry name" value="NIF3-LIKE PROTEIN 1"/>
    <property type="match status" value="1"/>
</dbReference>
<sequence length="298" mass="33236">MTSKALTRTGLQRVVSAIDTLFPPQYADSRWDNTGLLIDSSVQDGNVDGKRPSVLLAVDLTSAVAQEAIDKKVDLIIAYHPFIFRNWSRITPQSNPQHQSAINLIQNNISVHCPHTAVDASINGVNDYLVKILTRGDYKLNKSIESINTSPVAQDEPLKERLGFGRYVELNNTTTALELIHRIKESLKLKNCMVSLPDKYDSLDSFKINSVALCAGSGSGVFKELSSEQDPDFYFTGELSHHEVLALKERGKCVVLVNHSNSERNFIQTELKDKLQELLDDKVDIIVSAKDRDPLQFV</sequence>
<dbReference type="EMBL" id="HE806318">
    <property type="protein sequence ID" value="CCH60294.1"/>
    <property type="molecule type" value="Genomic_DNA"/>
</dbReference>
<dbReference type="RefSeq" id="XP_004179813.1">
    <property type="nucleotide sequence ID" value="XM_004179765.1"/>
</dbReference>
<dbReference type="HOGENOM" id="CLU_037423_0_1_1"/>
<dbReference type="FunCoup" id="I2H1P2">
    <property type="interactions" value="686"/>
</dbReference>
<proteinExistence type="inferred from homology"/>
<feature type="binding site" evidence="2">
    <location>
        <position position="80"/>
    </location>
    <ligand>
        <name>a divalent metal cation</name>
        <dbReference type="ChEBI" id="CHEBI:60240"/>
        <label>1</label>
    </ligand>
</feature>
<dbReference type="Pfam" id="PF01784">
    <property type="entry name" value="DUF34_NIF3"/>
    <property type="match status" value="1"/>
</dbReference>
<feature type="binding site" evidence="2">
    <location>
        <position position="263"/>
    </location>
    <ligand>
        <name>a divalent metal cation</name>
        <dbReference type="ChEBI" id="CHEBI:60240"/>
        <label>1</label>
    </ligand>
</feature>
<keyword evidence="2" id="KW-0479">Metal-binding</keyword>
<dbReference type="NCBIfam" id="TIGR00486">
    <property type="entry name" value="YbgI_SA1388"/>
    <property type="match status" value="1"/>
</dbReference>
<accession>I2H1P2</accession>
<dbReference type="GO" id="GO:0005739">
    <property type="term" value="C:mitochondrion"/>
    <property type="evidence" value="ECO:0007669"/>
    <property type="project" value="EnsemblFungi"/>
</dbReference>
<evidence type="ECO:0000313" key="3">
    <source>
        <dbReference type="EMBL" id="CCH60294.1"/>
    </source>
</evidence>
<dbReference type="OrthoDB" id="3345469at2759"/>
<dbReference type="Gene3D" id="3.40.1390.30">
    <property type="entry name" value="NIF3 (NGG1p interacting factor 3)-like"/>
    <property type="match status" value="1"/>
</dbReference>
<dbReference type="InterPro" id="IPR002678">
    <property type="entry name" value="DUF34/NIF3"/>
</dbReference>
<evidence type="ECO:0000313" key="4">
    <source>
        <dbReference type="Proteomes" id="UP000002866"/>
    </source>
</evidence>
<dbReference type="InParanoid" id="I2H1P2"/>
<dbReference type="SUPFAM" id="SSF102705">
    <property type="entry name" value="NIF3 (NGG1p interacting factor 3)-like"/>
    <property type="match status" value="1"/>
</dbReference>
<reference evidence="3 4" key="1">
    <citation type="journal article" date="2011" name="Proc. Natl. Acad. Sci. U.S.A.">
        <title>Evolutionary erosion of yeast sex chromosomes by mating-type switching accidents.</title>
        <authorList>
            <person name="Gordon J.L."/>
            <person name="Armisen D."/>
            <person name="Proux-Wera E."/>
            <person name="Oheigeartaigh S.S."/>
            <person name="Byrne K.P."/>
            <person name="Wolfe K.H."/>
        </authorList>
    </citation>
    <scope>NUCLEOTIDE SEQUENCE [LARGE SCALE GENOMIC DNA]</scope>
    <source>
        <strain evidence="4">ATCC 34711 / CBS 6284 / DSM 70876 / NBRC 10599 / NRRL Y-10934 / UCD 77-7</strain>
    </source>
</reference>
<dbReference type="eggNOG" id="KOG4131">
    <property type="taxonomic scope" value="Eukaryota"/>
</dbReference>
<keyword evidence="4" id="KW-1185">Reference proteome</keyword>
<dbReference type="PANTHER" id="PTHR13799">
    <property type="entry name" value="NGG1 INTERACTING FACTOR 3"/>
    <property type="match status" value="1"/>
</dbReference>